<dbReference type="Pfam" id="PF00094">
    <property type="entry name" value="VWD"/>
    <property type="match status" value="1"/>
</dbReference>
<accession>A0A0P7UD03</accession>
<dbReference type="SMART" id="SM00832">
    <property type="entry name" value="C8"/>
    <property type="match status" value="1"/>
</dbReference>
<proteinExistence type="predicted"/>
<dbReference type="EMBL" id="JARO02014252">
    <property type="protein sequence ID" value="KPP58291.1"/>
    <property type="molecule type" value="Genomic_DNA"/>
</dbReference>
<sequence length="587" mass="63563">TYIYNETDGEGWCFTAFCSASCEVLKQSVPCHTTISPPISSSTTLETSAPVPTTSETATSFVTTLTDGESWKVDNCTTATCLNGTVHEVPVDCAPVTTPVCVNGYTPMKVKDESGCCFSYECQCACSGWGGSHYVTFDGESYTFEEKCTYVLVKEIVPRYDFSVLIDHSYCVPGSMTCVESLIVNYKSNHVVLSQKVTQNGTTYVVFVNEKQVYPAFSNGDLLITDSGMDLEVQIPNIQATVVYKGSIFSIHLSYTLFHENTEGQCGTCDNSKNNDCRLPSGEIVSSCSTAAPFWNVTDNNKPSCPHPTTSPPATTAQTTPTTCSPTICGILLSNVFDACHELVSVKAIYESCLSDVCHNTHPGCSSLQTYASLCAAAGACIDWRNSTNGECEYKCPQNKVYQACGPAVQQTCNERYNKKYANLMQLQQTTSTGAKEGCFCPPGKTLFNTFSDTCVSSCVFSIGSIRCQMTCCVLSQVGETWQSNCMQCVCDEDSMSVHCQPVPCSAQTNVTCDLEGQVTVYETVDCCQRSRCEPKEVCVFNDTEFVVGAKVPGDDCEVCSCSAAVDPVTKLHTKECSPVPCDTHCQ</sequence>
<dbReference type="InterPro" id="IPR036084">
    <property type="entry name" value="Ser_inhib-like_sf"/>
</dbReference>
<dbReference type="InterPro" id="IPR050780">
    <property type="entry name" value="Mucin_vWF_Thrombospondin_sf"/>
</dbReference>
<dbReference type="PANTHER" id="PTHR11339">
    <property type="entry name" value="EXTRACELLULAR MATRIX GLYCOPROTEIN RELATED"/>
    <property type="match status" value="1"/>
</dbReference>
<protein>
    <submittedName>
        <fullName evidence="6">Intestinal mucin-like protein-like</fullName>
    </submittedName>
</protein>
<evidence type="ECO:0000256" key="1">
    <source>
        <dbReference type="ARBA" id="ARBA00022737"/>
    </source>
</evidence>
<dbReference type="InterPro" id="IPR001846">
    <property type="entry name" value="VWF_type-D"/>
</dbReference>
<dbReference type="PROSITE" id="PS50184">
    <property type="entry name" value="VWFC_2"/>
    <property type="match status" value="1"/>
</dbReference>
<dbReference type="PROSITE" id="PS51233">
    <property type="entry name" value="VWFD"/>
    <property type="match status" value="1"/>
</dbReference>
<evidence type="ECO:0000259" key="5">
    <source>
        <dbReference type="PROSITE" id="PS51233"/>
    </source>
</evidence>
<dbReference type="Proteomes" id="UP000034805">
    <property type="component" value="Unassembled WGS sequence"/>
</dbReference>
<keyword evidence="1" id="KW-0677">Repeat</keyword>
<reference evidence="6 7" key="1">
    <citation type="submission" date="2015-08" db="EMBL/GenBank/DDBJ databases">
        <title>The genome of the Asian arowana (Scleropages formosus).</title>
        <authorList>
            <person name="Tan M.H."/>
            <person name="Gan H.M."/>
            <person name="Croft L.J."/>
            <person name="Austin C.M."/>
        </authorList>
    </citation>
    <scope>NUCLEOTIDE SEQUENCE [LARGE SCALE GENOMIC DNA]</scope>
    <source>
        <strain evidence="6">Aro1</strain>
    </source>
</reference>
<evidence type="ECO:0000256" key="2">
    <source>
        <dbReference type="ARBA" id="ARBA00023157"/>
    </source>
</evidence>
<evidence type="ECO:0000313" key="6">
    <source>
        <dbReference type="EMBL" id="KPP58291.1"/>
    </source>
</evidence>
<evidence type="ECO:0000313" key="7">
    <source>
        <dbReference type="Proteomes" id="UP000034805"/>
    </source>
</evidence>
<organism evidence="6 7">
    <name type="scientific">Scleropages formosus</name>
    <name type="common">Asian bonytongue</name>
    <name type="synonym">Osteoglossum formosum</name>
    <dbReference type="NCBI Taxonomy" id="113540"/>
    <lineage>
        <taxon>Eukaryota</taxon>
        <taxon>Metazoa</taxon>
        <taxon>Chordata</taxon>
        <taxon>Craniata</taxon>
        <taxon>Vertebrata</taxon>
        <taxon>Euteleostomi</taxon>
        <taxon>Actinopterygii</taxon>
        <taxon>Neopterygii</taxon>
        <taxon>Teleostei</taxon>
        <taxon>Osteoglossocephala</taxon>
        <taxon>Osteoglossomorpha</taxon>
        <taxon>Osteoglossiformes</taxon>
        <taxon>Osteoglossidae</taxon>
        <taxon>Scleropages</taxon>
    </lineage>
</organism>
<gene>
    <name evidence="6" type="ORF">Z043_123897</name>
</gene>
<evidence type="ECO:0000256" key="3">
    <source>
        <dbReference type="ARBA" id="ARBA00023180"/>
    </source>
</evidence>
<dbReference type="PANTHER" id="PTHR11339:SF384">
    <property type="entry name" value="MUCIN-2"/>
    <property type="match status" value="1"/>
</dbReference>
<dbReference type="AlphaFoldDB" id="A0A0P7UD03"/>
<dbReference type="STRING" id="113540.ENSSFOP00015015448"/>
<dbReference type="InterPro" id="IPR014853">
    <property type="entry name" value="VWF/SSPO/ZAN-like_Cys-rich_dom"/>
</dbReference>
<dbReference type="PROSITE" id="PS01208">
    <property type="entry name" value="VWFC_1"/>
    <property type="match status" value="1"/>
</dbReference>
<dbReference type="Gene3D" id="2.10.25.10">
    <property type="entry name" value="Laminin"/>
    <property type="match status" value="1"/>
</dbReference>
<feature type="domain" description="VWFD" evidence="5">
    <location>
        <begin position="124"/>
        <end position="306"/>
    </location>
</feature>
<dbReference type="Pfam" id="PF08742">
    <property type="entry name" value="C8"/>
    <property type="match status" value="1"/>
</dbReference>
<name>A0A0P7UD03_SCLFO</name>
<feature type="non-terminal residue" evidence="6">
    <location>
        <position position="587"/>
    </location>
</feature>
<feature type="domain" description="VWFC" evidence="4">
    <location>
        <begin position="466"/>
        <end position="534"/>
    </location>
</feature>
<dbReference type="SMART" id="SM00214">
    <property type="entry name" value="VWC"/>
    <property type="match status" value="2"/>
</dbReference>
<dbReference type="SUPFAM" id="SSF57567">
    <property type="entry name" value="Serine protease inhibitors"/>
    <property type="match status" value="1"/>
</dbReference>
<feature type="non-terminal residue" evidence="6">
    <location>
        <position position="1"/>
    </location>
</feature>
<dbReference type="InterPro" id="IPR001007">
    <property type="entry name" value="VWF_dom"/>
</dbReference>
<keyword evidence="2" id="KW-1015">Disulfide bond</keyword>
<comment type="caution">
    <text evidence="6">The sequence shown here is derived from an EMBL/GenBank/DDBJ whole genome shotgun (WGS) entry which is preliminary data.</text>
</comment>
<keyword evidence="3" id="KW-0325">Glycoprotein</keyword>
<dbReference type="SMART" id="SM00216">
    <property type="entry name" value="VWD"/>
    <property type="match status" value="1"/>
</dbReference>
<evidence type="ECO:0000259" key="4">
    <source>
        <dbReference type="PROSITE" id="PS50184"/>
    </source>
</evidence>